<reference evidence="1" key="1">
    <citation type="journal article" date="2017" name="Nature">
        <title>The sunflower genome provides insights into oil metabolism, flowering and Asterid evolution.</title>
        <authorList>
            <person name="Badouin H."/>
            <person name="Gouzy J."/>
            <person name="Grassa C.J."/>
            <person name="Murat F."/>
            <person name="Staton S.E."/>
            <person name="Cottret L."/>
            <person name="Lelandais-Briere C."/>
            <person name="Owens G.L."/>
            <person name="Carrere S."/>
            <person name="Mayjonade B."/>
            <person name="Legrand L."/>
            <person name="Gill N."/>
            <person name="Kane N.C."/>
            <person name="Bowers J.E."/>
            <person name="Hubner S."/>
            <person name="Bellec A."/>
            <person name="Berard A."/>
            <person name="Berges H."/>
            <person name="Blanchet N."/>
            <person name="Boniface M.C."/>
            <person name="Brunel D."/>
            <person name="Catrice O."/>
            <person name="Chaidir N."/>
            <person name="Claudel C."/>
            <person name="Donnadieu C."/>
            <person name="Faraut T."/>
            <person name="Fievet G."/>
            <person name="Helmstetter N."/>
            <person name="King M."/>
            <person name="Knapp S.J."/>
            <person name="Lai Z."/>
            <person name="Le Paslier M.C."/>
            <person name="Lippi Y."/>
            <person name="Lorenzon L."/>
            <person name="Mandel J.R."/>
            <person name="Marage G."/>
            <person name="Marchand G."/>
            <person name="Marquand E."/>
            <person name="Bret-Mestries E."/>
            <person name="Morien E."/>
            <person name="Nambeesan S."/>
            <person name="Nguyen T."/>
            <person name="Pegot-Espagnet P."/>
            <person name="Pouilly N."/>
            <person name="Raftis F."/>
            <person name="Sallet E."/>
            <person name="Schiex T."/>
            <person name="Thomas J."/>
            <person name="Vandecasteele C."/>
            <person name="Vares D."/>
            <person name="Vear F."/>
            <person name="Vautrin S."/>
            <person name="Crespi M."/>
            <person name="Mangin B."/>
            <person name="Burke J.M."/>
            <person name="Salse J."/>
            <person name="Munos S."/>
            <person name="Vincourt P."/>
            <person name="Rieseberg L.H."/>
            <person name="Langlade N.B."/>
        </authorList>
    </citation>
    <scope>NUCLEOTIDE SEQUENCE</scope>
    <source>
        <tissue evidence="1">Leaves</tissue>
    </source>
</reference>
<dbReference type="Gramene" id="mRNA:HanXRQr2_Chr11g0514931">
    <property type="protein sequence ID" value="CDS:HanXRQr2_Chr11g0514931.1"/>
    <property type="gene ID" value="HanXRQr2_Chr11g0514931"/>
</dbReference>
<keyword evidence="2" id="KW-1185">Reference proteome</keyword>
<accession>A0A9K3N1X0</accession>
<organism evidence="1 2">
    <name type="scientific">Helianthus annuus</name>
    <name type="common">Common sunflower</name>
    <dbReference type="NCBI Taxonomy" id="4232"/>
    <lineage>
        <taxon>Eukaryota</taxon>
        <taxon>Viridiplantae</taxon>
        <taxon>Streptophyta</taxon>
        <taxon>Embryophyta</taxon>
        <taxon>Tracheophyta</taxon>
        <taxon>Spermatophyta</taxon>
        <taxon>Magnoliopsida</taxon>
        <taxon>eudicotyledons</taxon>
        <taxon>Gunneridae</taxon>
        <taxon>Pentapetalae</taxon>
        <taxon>asterids</taxon>
        <taxon>campanulids</taxon>
        <taxon>Asterales</taxon>
        <taxon>Asteraceae</taxon>
        <taxon>Asteroideae</taxon>
        <taxon>Heliantheae alliance</taxon>
        <taxon>Heliantheae</taxon>
        <taxon>Helianthus</taxon>
    </lineage>
</organism>
<evidence type="ECO:0000313" key="1">
    <source>
        <dbReference type="EMBL" id="KAF5784039.1"/>
    </source>
</evidence>
<dbReference type="Proteomes" id="UP000215914">
    <property type="component" value="Unassembled WGS sequence"/>
</dbReference>
<dbReference type="EMBL" id="MNCJ02000326">
    <property type="protein sequence ID" value="KAF5784039.1"/>
    <property type="molecule type" value="Genomic_DNA"/>
</dbReference>
<proteinExistence type="predicted"/>
<gene>
    <name evidence="1" type="ORF">HanXRQr2_Chr11g0514931</name>
</gene>
<name>A0A9K3N1X0_HELAN</name>
<protein>
    <submittedName>
        <fullName evidence="1">Uncharacterized protein</fullName>
    </submittedName>
</protein>
<sequence>MDGVNESDENDKILNLLDSDAEKQSFGRKSQNSPKLKDKNGILLFFKIIFYTCCNFTTCLT</sequence>
<evidence type="ECO:0000313" key="2">
    <source>
        <dbReference type="Proteomes" id="UP000215914"/>
    </source>
</evidence>
<comment type="caution">
    <text evidence="1">The sequence shown here is derived from an EMBL/GenBank/DDBJ whole genome shotgun (WGS) entry which is preliminary data.</text>
</comment>
<dbReference type="AlphaFoldDB" id="A0A9K3N1X0"/>
<reference evidence="1" key="2">
    <citation type="submission" date="2020-06" db="EMBL/GenBank/DDBJ databases">
        <title>Helianthus annuus Genome sequencing and assembly Release 2.</title>
        <authorList>
            <person name="Gouzy J."/>
            <person name="Langlade N."/>
            <person name="Munos S."/>
        </authorList>
    </citation>
    <scope>NUCLEOTIDE SEQUENCE</scope>
    <source>
        <tissue evidence="1">Leaves</tissue>
    </source>
</reference>